<proteinExistence type="inferred from homology"/>
<dbReference type="NCBIfam" id="NF004498">
    <property type="entry name" value="PRK05846.1-1"/>
    <property type="match status" value="1"/>
</dbReference>
<evidence type="ECO:0000256" key="2">
    <source>
        <dbReference type="ARBA" id="ARBA00009025"/>
    </source>
</evidence>
<feature type="transmembrane region" description="Helical" evidence="10">
    <location>
        <begin position="273"/>
        <end position="293"/>
    </location>
</feature>
<evidence type="ECO:0000256" key="3">
    <source>
        <dbReference type="ARBA" id="ARBA00019906"/>
    </source>
</evidence>
<dbReference type="PRINTS" id="PR01437">
    <property type="entry name" value="NUOXDRDTASE4"/>
</dbReference>
<dbReference type="InterPro" id="IPR010227">
    <property type="entry name" value="NADH_Q_OxRdtase_chainM/4"/>
</dbReference>
<comment type="similarity">
    <text evidence="2">Belongs to the complex I subunit 4 family.</text>
</comment>
<evidence type="ECO:0000259" key="11">
    <source>
        <dbReference type="Pfam" id="PF00361"/>
    </source>
</evidence>
<dbReference type="Proteomes" id="UP001575181">
    <property type="component" value="Unassembled WGS sequence"/>
</dbReference>
<keyword evidence="13" id="KW-1185">Reference proteome</keyword>
<evidence type="ECO:0000256" key="4">
    <source>
        <dbReference type="ARBA" id="ARBA00022692"/>
    </source>
</evidence>
<keyword evidence="12" id="KW-0560">Oxidoreductase</keyword>
<evidence type="ECO:0000313" key="13">
    <source>
        <dbReference type="Proteomes" id="UP001575181"/>
    </source>
</evidence>
<protein>
    <recommendedName>
        <fullName evidence="3">NADH-quinone oxidoreductase subunit M</fullName>
    </recommendedName>
    <alternativeName>
        <fullName evidence="7">NADH dehydrogenase I subunit M</fullName>
    </alternativeName>
    <alternativeName>
        <fullName evidence="8">NDH-1 subunit M</fullName>
    </alternativeName>
</protein>
<evidence type="ECO:0000256" key="1">
    <source>
        <dbReference type="ARBA" id="ARBA00004127"/>
    </source>
</evidence>
<dbReference type="NCBIfam" id="TIGR01972">
    <property type="entry name" value="NDH_I_M"/>
    <property type="match status" value="1"/>
</dbReference>
<feature type="transmembrane region" description="Helical" evidence="10">
    <location>
        <begin position="409"/>
        <end position="431"/>
    </location>
</feature>
<dbReference type="PANTHER" id="PTHR43507:SF1">
    <property type="entry name" value="NADH-UBIQUINONE OXIDOREDUCTASE CHAIN 4"/>
    <property type="match status" value="1"/>
</dbReference>
<dbReference type="InterPro" id="IPR003918">
    <property type="entry name" value="NADH_UbQ_OxRdtase"/>
</dbReference>
<evidence type="ECO:0000256" key="8">
    <source>
        <dbReference type="ARBA" id="ARBA00032798"/>
    </source>
</evidence>
<evidence type="ECO:0000256" key="5">
    <source>
        <dbReference type="ARBA" id="ARBA00022989"/>
    </source>
</evidence>
<name>A0ABV4TWA7_9GAMM</name>
<keyword evidence="6 10" id="KW-0472">Membrane</keyword>
<feature type="transmembrane region" description="Helical" evidence="10">
    <location>
        <begin position="83"/>
        <end position="102"/>
    </location>
</feature>
<feature type="transmembrane region" description="Helical" evidence="10">
    <location>
        <begin position="165"/>
        <end position="190"/>
    </location>
</feature>
<feature type="transmembrane region" description="Helical" evidence="10">
    <location>
        <begin position="109"/>
        <end position="130"/>
    </location>
</feature>
<feature type="transmembrane region" description="Helical" evidence="10">
    <location>
        <begin position="336"/>
        <end position="354"/>
    </location>
</feature>
<evidence type="ECO:0000256" key="9">
    <source>
        <dbReference type="RuleBase" id="RU000320"/>
    </source>
</evidence>
<sequence length="500" mass="53764">MMLAALIGLPLLGGLLTWWLDRAATAARWVAVGTLVLTLAVLAAVWGGRTTAFPPPGTWLAEVYWSWIPRFGIHFHLAMDGVSLVLVALTLVLGLVGVAASWTEIRERVGFFHFHLLWSVAGVVGVFLALDLFLFFFFWEVMLVPMYFLIALWGHEQRGPAAMKFFIFTQGTGLLLLIGILVLVLLHHGGTGTWTFDYLDLRDTPIQSRYAFWGMLGLFLAFAVKMPVVPVHTWLPDAHTQAPTAGSVLLAGILLKTGAYGLLRFAIPLFPEASLAFAPVALGLGVASILYGAVQAFAQDDFKRLVAYSSISHLGFVLVGLYAWNAWALQGALMQMVAHGLSTGALFMLAGLLQERLHTRSMARMGGLWGSVPRLSAFVLFFVVASLGLPGLANFVGEFLVLLGAFPDHPVFTVLAAVGLVGSLLYTLLLVQKSLHGPVGPARTTADLSLRETGTLAVMVAGLVWLGLAPQPLFDVAEPALSSLLRWADQGASLTLGAAP</sequence>
<dbReference type="EMBL" id="JBGUAW010000005">
    <property type="protein sequence ID" value="MFA9460869.1"/>
    <property type="molecule type" value="Genomic_DNA"/>
</dbReference>
<evidence type="ECO:0000256" key="7">
    <source>
        <dbReference type="ARBA" id="ARBA00031584"/>
    </source>
</evidence>
<feature type="transmembrane region" description="Helical" evidence="10">
    <location>
        <begin position="305"/>
        <end position="324"/>
    </location>
</feature>
<feature type="transmembrane region" description="Helical" evidence="10">
    <location>
        <begin position="27"/>
        <end position="47"/>
    </location>
</feature>
<comment type="caution">
    <text evidence="12">The sequence shown here is derived from an EMBL/GenBank/DDBJ whole genome shotgun (WGS) entry which is preliminary data.</text>
</comment>
<evidence type="ECO:0000313" key="12">
    <source>
        <dbReference type="EMBL" id="MFA9460869.1"/>
    </source>
</evidence>
<feature type="transmembrane region" description="Helical" evidence="10">
    <location>
        <begin position="375"/>
        <end position="397"/>
    </location>
</feature>
<dbReference type="Pfam" id="PF00361">
    <property type="entry name" value="Proton_antipo_M"/>
    <property type="match status" value="1"/>
</dbReference>
<dbReference type="GO" id="GO:0050136">
    <property type="term" value="F:NADH dehydrogenase (quinone) (non-electrogenic) activity"/>
    <property type="evidence" value="ECO:0007669"/>
    <property type="project" value="UniProtKB-EC"/>
</dbReference>
<dbReference type="RefSeq" id="WP_373655655.1">
    <property type="nucleotide sequence ID" value="NZ_JBGUAW010000005.1"/>
</dbReference>
<organism evidence="12 13">
    <name type="scientific">Thiohalorhabdus methylotrophus</name>
    <dbReference type="NCBI Taxonomy" id="3242694"/>
    <lineage>
        <taxon>Bacteria</taxon>
        <taxon>Pseudomonadati</taxon>
        <taxon>Pseudomonadota</taxon>
        <taxon>Gammaproteobacteria</taxon>
        <taxon>Thiohalorhabdales</taxon>
        <taxon>Thiohalorhabdaceae</taxon>
        <taxon>Thiohalorhabdus</taxon>
    </lineage>
</organism>
<keyword evidence="4 9" id="KW-0812">Transmembrane</keyword>
<keyword evidence="5 10" id="KW-1133">Transmembrane helix</keyword>
<feature type="transmembrane region" description="Helical" evidence="10">
    <location>
        <begin position="247"/>
        <end position="267"/>
    </location>
</feature>
<feature type="transmembrane region" description="Helical" evidence="10">
    <location>
        <begin position="210"/>
        <end position="235"/>
    </location>
</feature>
<evidence type="ECO:0000256" key="6">
    <source>
        <dbReference type="ARBA" id="ARBA00023136"/>
    </source>
</evidence>
<dbReference type="InterPro" id="IPR001750">
    <property type="entry name" value="ND/Mrp_TM"/>
</dbReference>
<gene>
    <name evidence="12" type="primary">nuoM</name>
    <name evidence="12" type="ORF">ACERLL_08530</name>
</gene>
<feature type="transmembrane region" description="Helical" evidence="10">
    <location>
        <begin position="136"/>
        <end position="153"/>
    </location>
</feature>
<reference evidence="12 13" key="1">
    <citation type="submission" date="2024-08" db="EMBL/GenBank/DDBJ databases">
        <title>Whole-genome sequencing of halo(alkali)philic microorganisms from hypersaline lakes.</title>
        <authorList>
            <person name="Sorokin D.Y."/>
            <person name="Merkel A.Y."/>
            <person name="Messina E."/>
            <person name="Yakimov M."/>
        </authorList>
    </citation>
    <scope>NUCLEOTIDE SEQUENCE [LARGE SCALE GENOMIC DNA]</scope>
    <source>
        <strain evidence="12 13">Cl-TMA</strain>
    </source>
</reference>
<comment type="subcellular location">
    <subcellularLocation>
        <location evidence="1">Endomembrane system</location>
        <topology evidence="1">Multi-pass membrane protein</topology>
    </subcellularLocation>
    <subcellularLocation>
        <location evidence="9">Membrane</location>
        <topology evidence="9">Multi-pass membrane protein</topology>
    </subcellularLocation>
</comment>
<evidence type="ECO:0000256" key="10">
    <source>
        <dbReference type="SAM" id="Phobius"/>
    </source>
</evidence>
<accession>A0ABV4TWA7</accession>
<feature type="domain" description="NADH:quinone oxidoreductase/Mrp antiporter transmembrane" evidence="11">
    <location>
        <begin position="129"/>
        <end position="418"/>
    </location>
</feature>
<dbReference type="PANTHER" id="PTHR43507">
    <property type="entry name" value="NADH-UBIQUINONE OXIDOREDUCTASE CHAIN 4"/>
    <property type="match status" value="1"/>
</dbReference>